<reference evidence="1" key="1">
    <citation type="submission" date="2024-12" db="EMBL/GenBank/DDBJ databases">
        <authorList>
            <person name="Wu N."/>
        </authorList>
    </citation>
    <scope>NUCLEOTIDE SEQUENCE</scope>
    <source>
        <strain evidence="1">P15</strain>
    </source>
</reference>
<organism evidence="1 2">
    <name type="scientific">Paenibacillus mesotrionivorans</name>
    <dbReference type="NCBI Taxonomy" id="3160968"/>
    <lineage>
        <taxon>Bacteria</taxon>
        <taxon>Bacillati</taxon>
        <taxon>Bacillota</taxon>
        <taxon>Bacilli</taxon>
        <taxon>Bacillales</taxon>
        <taxon>Paenibacillaceae</taxon>
        <taxon>Paenibacillus</taxon>
    </lineage>
</organism>
<protein>
    <submittedName>
        <fullName evidence="1">LysM peptidoglycan-binding domain-containing protein</fullName>
    </submittedName>
</protein>
<proteinExistence type="predicted"/>
<name>A0ACC7NXH7_9BACL</name>
<dbReference type="EMBL" id="JBJURJ010000001">
    <property type="protein sequence ID" value="MFM9326757.1"/>
    <property type="molecule type" value="Genomic_DNA"/>
</dbReference>
<sequence>MKMSPNRLMRRLIMMAGIIVSVLSVAILHAYAGNEAEGEPALSQGYRSSTAASLTVHTVAFKQPSKTVYTVDVCPGDTLWGIAASHLPEGESVRSYINKIKKTNNLKNSDIRAGQILVLP</sequence>
<gene>
    <name evidence="1" type="ORF">ACI1P1_00460</name>
</gene>
<evidence type="ECO:0000313" key="1">
    <source>
        <dbReference type="EMBL" id="MFM9326757.1"/>
    </source>
</evidence>
<keyword evidence="2" id="KW-1185">Reference proteome</keyword>
<dbReference type="Proteomes" id="UP001631969">
    <property type="component" value="Unassembled WGS sequence"/>
</dbReference>
<accession>A0ACC7NXH7</accession>
<evidence type="ECO:0000313" key="2">
    <source>
        <dbReference type="Proteomes" id="UP001631969"/>
    </source>
</evidence>
<comment type="caution">
    <text evidence="1">The sequence shown here is derived from an EMBL/GenBank/DDBJ whole genome shotgun (WGS) entry which is preliminary data.</text>
</comment>